<evidence type="ECO:0000259" key="6">
    <source>
        <dbReference type="Pfam" id="PF23162"/>
    </source>
</evidence>
<evidence type="ECO:0000256" key="2">
    <source>
        <dbReference type="ARBA" id="ARBA00044677"/>
    </source>
</evidence>
<evidence type="ECO:0000256" key="3">
    <source>
        <dbReference type="ARBA" id="ARBA00044768"/>
    </source>
</evidence>
<name>A0A5J4YZD2_PORPP</name>
<dbReference type="GO" id="GO:0006264">
    <property type="term" value="P:mitochondrial DNA replication"/>
    <property type="evidence" value="ECO:0007669"/>
    <property type="project" value="TreeGrafter"/>
</dbReference>
<dbReference type="EMBL" id="VRMN01000002">
    <property type="protein sequence ID" value="KAA8496350.1"/>
    <property type="molecule type" value="Genomic_DNA"/>
</dbReference>
<evidence type="ECO:0000256" key="5">
    <source>
        <dbReference type="SAM" id="MobiDB-lite"/>
    </source>
</evidence>
<evidence type="ECO:0000256" key="1">
    <source>
        <dbReference type="ARBA" id="ARBA00026139"/>
    </source>
</evidence>
<dbReference type="OrthoDB" id="5988181at2759"/>
<reference evidence="8" key="1">
    <citation type="journal article" date="2019" name="Nat. Commun.">
        <title>Expansion of phycobilisome linker gene families in mesophilic red algae.</title>
        <authorList>
            <person name="Lee J."/>
            <person name="Kim D."/>
            <person name="Bhattacharya D."/>
            <person name="Yoon H.S."/>
        </authorList>
    </citation>
    <scope>NUCLEOTIDE SEQUENCE [LARGE SCALE GENOMIC DNA]</scope>
    <source>
        <strain evidence="8">CCMP 1328</strain>
    </source>
</reference>
<dbReference type="PANTHER" id="PTHR31399:SF0">
    <property type="entry name" value="DNA-DIRECTED PRIMASE_POLYMERASE PROTEIN"/>
    <property type="match status" value="1"/>
</dbReference>
<dbReference type="PANTHER" id="PTHR31399">
    <property type="entry name" value="DNA-DIRECTED PRIMASE / POLYMERASE PROTEIN"/>
    <property type="match status" value="1"/>
</dbReference>
<evidence type="ECO:0000313" key="8">
    <source>
        <dbReference type="Proteomes" id="UP000324585"/>
    </source>
</evidence>
<dbReference type="InterPro" id="IPR056443">
    <property type="entry name" value="AEP_C962R"/>
</dbReference>
<dbReference type="Proteomes" id="UP000324585">
    <property type="component" value="Unassembled WGS sequence"/>
</dbReference>
<organism evidence="7 8">
    <name type="scientific">Porphyridium purpureum</name>
    <name type="common">Red alga</name>
    <name type="synonym">Porphyridium cruentum</name>
    <dbReference type="NCBI Taxonomy" id="35688"/>
    <lineage>
        <taxon>Eukaryota</taxon>
        <taxon>Rhodophyta</taxon>
        <taxon>Bangiophyceae</taxon>
        <taxon>Porphyridiales</taxon>
        <taxon>Porphyridiaceae</taxon>
        <taxon>Porphyridium</taxon>
    </lineage>
</organism>
<comment type="catalytic activity">
    <reaction evidence="4">
        <text>DNA(n) + a 2'-deoxyribonucleoside 5'-triphosphate = DNA(n+1) + diphosphate</text>
        <dbReference type="Rhea" id="RHEA:22508"/>
        <dbReference type="Rhea" id="RHEA-COMP:17339"/>
        <dbReference type="Rhea" id="RHEA-COMP:17340"/>
        <dbReference type="ChEBI" id="CHEBI:33019"/>
        <dbReference type="ChEBI" id="CHEBI:61560"/>
        <dbReference type="ChEBI" id="CHEBI:173112"/>
        <dbReference type="EC" id="2.7.7.7"/>
    </reaction>
    <physiologicalReaction direction="left-to-right" evidence="4">
        <dbReference type="Rhea" id="RHEA:22509"/>
    </physiologicalReaction>
</comment>
<dbReference type="GO" id="GO:0005759">
    <property type="term" value="C:mitochondrial matrix"/>
    <property type="evidence" value="ECO:0007669"/>
    <property type="project" value="TreeGrafter"/>
</dbReference>
<dbReference type="AlphaFoldDB" id="A0A5J4YZD2"/>
<dbReference type="GO" id="GO:0003887">
    <property type="term" value="F:DNA-directed DNA polymerase activity"/>
    <property type="evidence" value="ECO:0007669"/>
    <property type="project" value="UniProtKB-EC"/>
</dbReference>
<dbReference type="GO" id="GO:0031297">
    <property type="term" value="P:replication fork processing"/>
    <property type="evidence" value="ECO:0007669"/>
    <property type="project" value="TreeGrafter"/>
</dbReference>
<dbReference type="OMA" id="HYEVIQD"/>
<dbReference type="GO" id="GO:0009411">
    <property type="term" value="P:response to UV"/>
    <property type="evidence" value="ECO:0007669"/>
    <property type="project" value="TreeGrafter"/>
</dbReference>
<feature type="domain" description="C962R-like N-terminal AEP" evidence="6">
    <location>
        <begin position="169"/>
        <end position="351"/>
    </location>
</feature>
<comment type="caution">
    <text evidence="7">The sequence shown here is derived from an EMBL/GenBank/DDBJ whole genome shotgun (WGS) entry which is preliminary data.</text>
</comment>
<accession>A0A5J4YZD2</accession>
<dbReference type="GO" id="GO:0042276">
    <property type="term" value="P:error-prone translesion synthesis"/>
    <property type="evidence" value="ECO:0007669"/>
    <property type="project" value="InterPro"/>
</dbReference>
<keyword evidence="8" id="KW-1185">Reference proteome</keyword>
<dbReference type="GO" id="GO:0005634">
    <property type="term" value="C:nucleus"/>
    <property type="evidence" value="ECO:0007669"/>
    <property type="project" value="TreeGrafter"/>
</dbReference>
<protein>
    <recommendedName>
        <fullName evidence="1">DNA-directed primase/polymerase protein</fullName>
        <ecNumber evidence="3">2.7.7.102</ecNumber>
    </recommendedName>
</protein>
<comment type="catalytic activity">
    <reaction evidence="2">
        <text>ssDNA + n NTP = ssDNA/pppN(pN)n-1 hybrid + (n-1) diphosphate.</text>
        <dbReference type="EC" id="2.7.7.102"/>
    </reaction>
</comment>
<sequence length="545" mass="60695">MFRNLNQPTCETPLKIHEYSDHDDNNRSELLDKQDSRAQEYARGSPWLGARAWHARARREAPRKRIRSVQFYGDSDGSAWTSHSVLEVGAGVRHPFSTSEQRRALRTAQVPEERIYREFPTQAEAMRFATAAPADDTAISAASERNAPRLACFARELDGSGRRRFIVATYREFVRRYAQLWREQGSPACHFYELIPANHPCKLYLDVEFRRCSDGVNVAGPASQSALETSSQLLLPRASNVASAPTLVLRLGEIIQELLQEVYKVDELACRKMMILDSSTPSKFSVHLIFPDVVFASNGAMGEFVELVQAHSPELWLEQDDGTAAHIIDMGVYSRNRCFRMLGSTKHGKQAALSLCQTQVGDAYVPLPSFSQDDLLRSLVCNVPVDLLCLAPKRCLGTVRPDSGRSSAGSRAMMKANGTIPASHTSSAAPPSTLAPARKENPDIDAFVSTLIWINRDASSHEAPRITRVIPLGDAQLAYWIGGGYRFCARIERHHKSNGVVIVCDLARRLWFQRCFDPDCRAARFQSAAMPLPVRISGEMPRPLA</sequence>
<feature type="compositionally biased region" description="Low complexity" evidence="5">
    <location>
        <begin position="421"/>
        <end position="436"/>
    </location>
</feature>
<evidence type="ECO:0000256" key="4">
    <source>
        <dbReference type="ARBA" id="ARBA00047303"/>
    </source>
</evidence>
<dbReference type="Pfam" id="PF03121">
    <property type="entry name" value="Herpes_UL52"/>
    <property type="match status" value="1"/>
</dbReference>
<proteinExistence type="predicted"/>
<dbReference type="InterPro" id="IPR044917">
    <property type="entry name" value="PRIMPOL"/>
</dbReference>
<gene>
    <name evidence="7" type="ORF">FVE85_0079</name>
</gene>
<feature type="region of interest" description="Disordered" evidence="5">
    <location>
        <begin position="419"/>
        <end position="439"/>
    </location>
</feature>
<dbReference type="EC" id="2.7.7.102" evidence="3"/>
<dbReference type="GO" id="GO:0003682">
    <property type="term" value="F:chromatin binding"/>
    <property type="evidence" value="ECO:0007669"/>
    <property type="project" value="TreeGrafter"/>
</dbReference>
<evidence type="ECO:0000313" key="7">
    <source>
        <dbReference type="EMBL" id="KAA8496350.1"/>
    </source>
</evidence>
<dbReference type="Pfam" id="PF23162">
    <property type="entry name" value="AEP_C962R"/>
    <property type="match status" value="1"/>
</dbReference>